<evidence type="ECO:0000313" key="3">
    <source>
        <dbReference type="Proteomes" id="UP000035009"/>
    </source>
</evidence>
<keyword evidence="1" id="KW-0812">Transmembrane</keyword>
<keyword evidence="3" id="KW-1185">Reference proteome</keyword>
<comment type="caution">
    <text evidence="2">The sequence shown here is derived from an EMBL/GenBank/DDBJ whole genome shotgun (WGS) entry which is preliminary data.</text>
</comment>
<keyword evidence="1" id="KW-1133">Transmembrane helix</keyword>
<feature type="transmembrane region" description="Helical" evidence="1">
    <location>
        <begin position="41"/>
        <end position="62"/>
    </location>
</feature>
<dbReference type="OrthoDB" id="4570424at2"/>
<accession>M3UN40</accession>
<keyword evidence="1" id="KW-0472">Membrane</keyword>
<dbReference type="eggNOG" id="ENOG5034A9S">
    <property type="taxonomic scope" value="Bacteria"/>
</dbReference>
<gene>
    <name evidence="2" type="ORF">GM1_034_00320</name>
</gene>
<sequence>METQKPSRLLPTAVILFAIGMVASLALLLPPVRDSSTALVTTLYVVALGAPAGFLLGLVFALRSGRRSR</sequence>
<evidence type="ECO:0000256" key="1">
    <source>
        <dbReference type="SAM" id="Phobius"/>
    </source>
</evidence>
<protein>
    <submittedName>
        <fullName evidence="2">Uncharacterized protein</fullName>
    </submittedName>
</protein>
<dbReference type="AlphaFoldDB" id="M3UN40"/>
<evidence type="ECO:0000313" key="2">
    <source>
        <dbReference type="EMBL" id="GAC81445.1"/>
    </source>
</evidence>
<feature type="transmembrane region" description="Helical" evidence="1">
    <location>
        <begin position="9"/>
        <end position="29"/>
    </location>
</feature>
<dbReference type="EMBL" id="BAOP01000034">
    <property type="protein sequence ID" value="GAC81445.1"/>
    <property type="molecule type" value="Genomic_DNA"/>
</dbReference>
<name>M3UN40_GORML</name>
<dbReference type="STRING" id="410332.SAMN04488550_0980"/>
<organism evidence="2 3">
    <name type="scientific">Gordonia malaquae NBRC 108250</name>
    <dbReference type="NCBI Taxonomy" id="1223542"/>
    <lineage>
        <taxon>Bacteria</taxon>
        <taxon>Bacillati</taxon>
        <taxon>Actinomycetota</taxon>
        <taxon>Actinomycetes</taxon>
        <taxon>Mycobacteriales</taxon>
        <taxon>Gordoniaceae</taxon>
        <taxon>Gordonia</taxon>
    </lineage>
</organism>
<proteinExistence type="predicted"/>
<reference evidence="2 3" key="1">
    <citation type="submission" date="2013-02" db="EMBL/GenBank/DDBJ databases">
        <title>Whole genome shotgun sequence of Gordonia malaquae NBRC 108250.</title>
        <authorList>
            <person name="Yoshida I."/>
            <person name="Hosoyama A."/>
            <person name="Tsuchikane K."/>
            <person name="Ando Y."/>
            <person name="Baba S."/>
            <person name="Ohji S."/>
            <person name="Hamada M."/>
            <person name="Tamura T."/>
            <person name="Yamazoe A."/>
            <person name="Yamazaki S."/>
            <person name="Fujita N."/>
        </authorList>
    </citation>
    <scope>NUCLEOTIDE SEQUENCE [LARGE SCALE GENOMIC DNA]</scope>
    <source>
        <strain evidence="2 3">NBRC 108250</strain>
    </source>
</reference>
<dbReference type="Proteomes" id="UP000035009">
    <property type="component" value="Unassembled WGS sequence"/>
</dbReference>
<dbReference type="RefSeq" id="WP_008381189.1">
    <property type="nucleotide sequence ID" value="NZ_BAOP01000034.1"/>
</dbReference>